<protein>
    <submittedName>
        <fullName evidence="2">Uncharacterized protein</fullName>
    </submittedName>
</protein>
<feature type="non-terminal residue" evidence="2">
    <location>
        <position position="82"/>
    </location>
</feature>
<proteinExistence type="predicted"/>
<sequence>MKRIRFSSFVVPAIVASGIFWMACTPPPPPGPTPEEMAAMAEAARLDSVAAAQEAERLRQEAEEARRLAEEEAQRLREAEEA</sequence>
<gene>
    <name evidence="2" type="ORF">METZ01_LOCUS356272</name>
</gene>
<organism evidence="2">
    <name type="scientific">marine metagenome</name>
    <dbReference type="NCBI Taxonomy" id="408172"/>
    <lineage>
        <taxon>unclassified sequences</taxon>
        <taxon>metagenomes</taxon>
        <taxon>ecological metagenomes</taxon>
    </lineage>
</organism>
<feature type="region of interest" description="Disordered" evidence="1">
    <location>
        <begin position="61"/>
        <end position="82"/>
    </location>
</feature>
<name>A0A382S2R5_9ZZZZ</name>
<dbReference type="PROSITE" id="PS51257">
    <property type="entry name" value="PROKAR_LIPOPROTEIN"/>
    <property type="match status" value="1"/>
</dbReference>
<dbReference type="AlphaFoldDB" id="A0A382S2R5"/>
<evidence type="ECO:0000313" key="2">
    <source>
        <dbReference type="EMBL" id="SVD03418.1"/>
    </source>
</evidence>
<evidence type="ECO:0000256" key="1">
    <source>
        <dbReference type="SAM" id="MobiDB-lite"/>
    </source>
</evidence>
<dbReference type="EMBL" id="UINC01125524">
    <property type="protein sequence ID" value="SVD03418.1"/>
    <property type="molecule type" value="Genomic_DNA"/>
</dbReference>
<accession>A0A382S2R5</accession>
<reference evidence="2" key="1">
    <citation type="submission" date="2018-05" db="EMBL/GenBank/DDBJ databases">
        <authorList>
            <person name="Lanie J.A."/>
            <person name="Ng W.-L."/>
            <person name="Kazmierczak K.M."/>
            <person name="Andrzejewski T.M."/>
            <person name="Davidsen T.M."/>
            <person name="Wayne K.J."/>
            <person name="Tettelin H."/>
            <person name="Glass J.I."/>
            <person name="Rusch D."/>
            <person name="Podicherti R."/>
            <person name="Tsui H.-C.T."/>
            <person name="Winkler M.E."/>
        </authorList>
    </citation>
    <scope>NUCLEOTIDE SEQUENCE</scope>
</reference>